<feature type="domain" description="Thioredoxin" evidence="2">
    <location>
        <begin position="57"/>
        <end position="197"/>
    </location>
</feature>
<evidence type="ECO:0000313" key="3">
    <source>
        <dbReference type="EMBL" id="RKQ13163.1"/>
    </source>
</evidence>
<keyword evidence="4" id="KW-1185">Reference proteome</keyword>
<dbReference type="PROSITE" id="PS51352">
    <property type="entry name" value="THIOREDOXIN_2"/>
    <property type="match status" value="1"/>
</dbReference>
<dbReference type="AlphaFoldDB" id="A0A494YSU7"/>
<name>A0A494YSU7_9BACI</name>
<dbReference type="RefSeq" id="WP_121134052.1">
    <property type="nucleotide sequence ID" value="NZ_JBHUFK010000005.1"/>
</dbReference>
<dbReference type="InterPro" id="IPR000866">
    <property type="entry name" value="AhpC/TSA"/>
</dbReference>
<keyword evidence="1" id="KW-1015">Disulfide bond</keyword>
<reference evidence="3 4" key="1">
    <citation type="journal article" date="2015" name="Antonie Van Leeuwenhoek">
        <title>Oceanobacillus bengalensis sp. nov., a bacterium isolated from seawater of the Bay of Bengal.</title>
        <authorList>
            <person name="Yongchang O."/>
            <person name="Xiang W."/>
            <person name="Wang G."/>
        </authorList>
    </citation>
    <scope>NUCLEOTIDE SEQUENCE [LARGE SCALE GENOMIC DNA]</scope>
    <source>
        <strain evidence="3 4">MCCC 1K00260</strain>
    </source>
</reference>
<dbReference type="InterPro" id="IPR017937">
    <property type="entry name" value="Thioredoxin_CS"/>
</dbReference>
<evidence type="ECO:0000313" key="4">
    <source>
        <dbReference type="Proteomes" id="UP000281813"/>
    </source>
</evidence>
<dbReference type="Pfam" id="PF00578">
    <property type="entry name" value="AhpC-TSA"/>
    <property type="match status" value="1"/>
</dbReference>
<dbReference type="CDD" id="cd02966">
    <property type="entry name" value="TlpA_like_family"/>
    <property type="match status" value="1"/>
</dbReference>
<evidence type="ECO:0000259" key="2">
    <source>
        <dbReference type="PROSITE" id="PS51352"/>
    </source>
</evidence>
<organism evidence="3 4">
    <name type="scientific">Oceanobacillus bengalensis</name>
    <dbReference type="NCBI Taxonomy" id="1435466"/>
    <lineage>
        <taxon>Bacteria</taxon>
        <taxon>Bacillati</taxon>
        <taxon>Bacillota</taxon>
        <taxon>Bacilli</taxon>
        <taxon>Bacillales</taxon>
        <taxon>Bacillaceae</taxon>
        <taxon>Oceanobacillus</taxon>
    </lineage>
</organism>
<dbReference type="OrthoDB" id="25753at2"/>
<proteinExistence type="predicted"/>
<dbReference type="SUPFAM" id="SSF52833">
    <property type="entry name" value="Thioredoxin-like"/>
    <property type="match status" value="1"/>
</dbReference>
<accession>A0A494YSU7</accession>
<dbReference type="GO" id="GO:0016491">
    <property type="term" value="F:oxidoreductase activity"/>
    <property type="evidence" value="ECO:0007669"/>
    <property type="project" value="InterPro"/>
</dbReference>
<dbReference type="Gene3D" id="3.40.30.10">
    <property type="entry name" value="Glutaredoxin"/>
    <property type="match status" value="1"/>
</dbReference>
<dbReference type="EMBL" id="RBZO01000036">
    <property type="protein sequence ID" value="RKQ13163.1"/>
    <property type="molecule type" value="Genomic_DNA"/>
</dbReference>
<dbReference type="GO" id="GO:0016209">
    <property type="term" value="F:antioxidant activity"/>
    <property type="evidence" value="ECO:0007669"/>
    <property type="project" value="InterPro"/>
</dbReference>
<dbReference type="PANTHER" id="PTHR42852:SF1">
    <property type="entry name" value="THIOREDOXIN-LIKE PROTEIN YNEN"/>
    <property type="match status" value="1"/>
</dbReference>
<comment type="caution">
    <text evidence="3">The sequence shown here is derived from an EMBL/GenBank/DDBJ whole genome shotgun (WGS) entry which is preliminary data.</text>
</comment>
<dbReference type="InterPro" id="IPR013766">
    <property type="entry name" value="Thioredoxin_domain"/>
</dbReference>
<gene>
    <name evidence="3" type="ORF">D8M05_17290</name>
</gene>
<dbReference type="Proteomes" id="UP000281813">
    <property type="component" value="Unassembled WGS sequence"/>
</dbReference>
<protein>
    <submittedName>
        <fullName evidence="3">TlpA family protein disulfide reductase</fullName>
    </submittedName>
</protein>
<dbReference type="PANTHER" id="PTHR42852">
    <property type="entry name" value="THIOL:DISULFIDE INTERCHANGE PROTEIN DSBE"/>
    <property type="match status" value="1"/>
</dbReference>
<dbReference type="PROSITE" id="PS00194">
    <property type="entry name" value="THIOREDOXIN_1"/>
    <property type="match status" value="1"/>
</dbReference>
<sequence>MLKKIIGSAILLLLIGIVIFNVMEENSNNANDSNLYDVTGDPNTSGVTIFSEGETGISKGEVAPEIALETLAGEQFRLSDLQGKKVILNFWYTWCPPCKEEMPEMQKFYDEHKDEVEIVAVNLTNMEKKQQDIHDFVDEYGYDFIIPLDPNAVISDEYKVVAAPTTYFIGTDGVVGQERKLGPMTYEFMEEMVDGLN</sequence>
<dbReference type="InterPro" id="IPR036249">
    <property type="entry name" value="Thioredoxin-like_sf"/>
</dbReference>
<dbReference type="InterPro" id="IPR050553">
    <property type="entry name" value="Thioredoxin_ResA/DsbE_sf"/>
</dbReference>
<evidence type="ECO:0000256" key="1">
    <source>
        <dbReference type="ARBA" id="ARBA00023157"/>
    </source>
</evidence>